<evidence type="ECO:0000256" key="1">
    <source>
        <dbReference type="SAM" id="SignalP"/>
    </source>
</evidence>
<proteinExistence type="predicted"/>
<keyword evidence="1" id="KW-0732">Signal</keyword>
<feature type="signal peptide" evidence="1">
    <location>
        <begin position="1"/>
        <end position="18"/>
    </location>
</feature>
<keyword evidence="3" id="KW-1185">Reference proteome</keyword>
<name>A0A4R7S812_9BACT</name>
<dbReference type="AlphaFoldDB" id="A0A4R7S812"/>
<feature type="chain" id="PRO_5020987984" evidence="1">
    <location>
        <begin position="19"/>
        <end position="263"/>
    </location>
</feature>
<dbReference type="EMBL" id="SOCA01000002">
    <property type="protein sequence ID" value="TDU73407.1"/>
    <property type="molecule type" value="Genomic_DNA"/>
</dbReference>
<protein>
    <submittedName>
        <fullName evidence="2">Putative secreted protein with PEP-CTERM sorting signal</fullName>
    </submittedName>
</protein>
<organism evidence="2 3">
    <name type="scientific">Prosthecobacter fusiformis</name>
    <dbReference type="NCBI Taxonomy" id="48464"/>
    <lineage>
        <taxon>Bacteria</taxon>
        <taxon>Pseudomonadati</taxon>
        <taxon>Verrucomicrobiota</taxon>
        <taxon>Verrucomicrobiia</taxon>
        <taxon>Verrucomicrobiales</taxon>
        <taxon>Verrucomicrobiaceae</taxon>
        <taxon>Prosthecobacter</taxon>
    </lineage>
</organism>
<accession>A0A4R7S812</accession>
<sequence length="263" mass="29485">MKLASRIFYLLLTTTSLAFGQTVAVNGVDNDGYIGVYEINDQHYWWLCIEPVTTPAAIAGEGFFAEQTSLLSGWDQQNTERQLEYSNSLQAQAALSKQVSVMQYVLDTYLPITALTTPGQVLEGSENADFYESNNDFYNSMYAVQHFLTEMYGKPEHTDFTDLADFGDRWLEESDFSASGIARSDLYQEILADVALKDGDVNFFNNYLVENDYYIANTLFGEASPDNWQDALIIVAPVPEPSGALLIACCGLAMMLRRWRKLA</sequence>
<dbReference type="RefSeq" id="WP_133794912.1">
    <property type="nucleotide sequence ID" value="NZ_SOCA01000002.1"/>
</dbReference>
<reference evidence="2 3" key="1">
    <citation type="submission" date="2019-03" db="EMBL/GenBank/DDBJ databases">
        <title>Genomic Encyclopedia of Archaeal and Bacterial Type Strains, Phase II (KMG-II): from individual species to whole genera.</title>
        <authorList>
            <person name="Goeker M."/>
        </authorList>
    </citation>
    <scope>NUCLEOTIDE SEQUENCE [LARGE SCALE GENOMIC DNA]</scope>
    <source>
        <strain evidence="2 3">ATCC 25309</strain>
    </source>
</reference>
<evidence type="ECO:0000313" key="2">
    <source>
        <dbReference type="EMBL" id="TDU73407.1"/>
    </source>
</evidence>
<dbReference type="OrthoDB" id="192279at2"/>
<evidence type="ECO:0000313" key="3">
    <source>
        <dbReference type="Proteomes" id="UP000295662"/>
    </source>
</evidence>
<dbReference type="Proteomes" id="UP000295662">
    <property type="component" value="Unassembled WGS sequence"/>
</dbReference>
<gene>
    <name evidence="2" type="ORF">EI77_01877</name>
</gene>
<comment type="caution">
    <text evidence="2">The sequence shown here is derived from an EMBL/GenBank/DDBJ whole genome shotgun (WGS) entry which is preliminary data.</text>
</comment>